<dbReference type="EMBL" id="LR131271">
    <property type="protein sequence ID" value="VDR29229.1"/>
    <property type="molecule type" value="Genomic_DNA"/>
</dbReference>
<gene>
    <name evidence="1" type="ORF">NCTC13098_05633</name>
</gene>
<evidence type="ECO:0000313" key="2">
    <source>
        <dbReference type="Proteomes" id="UP000274346"/>
    </source>
</evidence>
<name>A0A3P8J4H4_RAOTE</name>
<evidence type="ECO:0000313" key="1">
    <source>
        <dbReference type="EMBL" id="VDR29229.1"/>
    </source>
</evidence>
<organism evidence="1 2">
    <name type="scientific">Raoultella terrigena</name>
    <name type="common">Klebsiella terrigena</name>
    <dbReference type="NCBI Taxonomy" id="577"/>
    <lineage>
        <taxon>Bacteria</taxon>
        <taxon>Pseudomonadati</taxon>
        <taxon>Pseudomonadota</taxon>
        <taxon>Gammaproteobacteria</taxon>
        <taxon>Enterobacterales</taxon>
        <taxon>Enterobacteriaceae</taxon>
        <taxon>Klebsiella/Raoultella group</taxon>
        <taxon>Raoultella</taxon>
    </lineage>
</organism>
<dbReference type="KEGG" id="rtg:NCTC13098_05633"/>
<dbReference type="Proteomes" id="UP000274346">
    <property type="component" value="Chromosome"/>
</dbReference>
<accession>A0A3P8J4H4</accession>
<sequence>MAFKKGVTFYFTDEGKYEEFLENHKKSGTTKSKFVLRHLEDNKNIFGKLNNNCELIAGLYNSNPYVQCVDAFFSFRQPFLLSGVTESELRKGLLKNIDEKIKNDFVERILENMKCYHGSYHLIKTMIKITYMRERNDDCDYINASCFCRYGFINIDDFLWKRYSGLYDFTSITYQKFFYIFSAPKKTKQLAMILESEASGDMIGGFFISVYPEGKSFPKDLSKRGFQEYPGRPLVWLKVSGVNGYQNINRFTFEEHKRVDNGKFSLIKKSRMK</sequence>
<reference evidence="1 2" key="1">
    <citation type="submission" date="2018-12" db="EMBL/GenBank/DDBJ databases">
        <authorList>
            <consortium name="Pathogen Informatics"/>
        </authorList>
    </citation>
    <scope>NUCLEOTIDE SEQUENCE [LARGE SCALE GENOMIC DNA]</scope>
    <source>
        <strain evidence="1 2">NCTC13098</strain>
    </source>
</reference>
<dbReference type="AlphaFoldDB" id="A0A3P8J4H4"/>
<protein>
    <submittedName>
        <fullName evidence="1">Uncharacterized protein</fullName>
    </submittedName>
</protein>
<proteinExistence type="predicted"/>